<dbReference type="PANTHER" id="PTHR10009:SF11">
    <property type="entry name" value="RH54244P"/>
    <property type="match status" value="1"/>
</dbReference>
<keyword evidence="4 5" id="KW-0732">Signal</keyword>
<dbReference type="PANTHER" id="PTHR10009">
    <property type="entry name" value="PROTEIN YELLOW-RELATED"/>
    <property type="match status" value="1"/>
</dbReference>
<dbReference type="EMBL" id="OU896707">
    <property type="protein sequence ID" value="CAH1116242.1"/>
    <property type="molecule type" value="Genomic_DNA"/>
</dbReference>
<organism evidence="6 7">
    <name type="scientific">Phaedon cochleariae</name>
    <name type="common">Mustard beetle</name>
    <dbReference type="NCBI Taxonomy" id="80249"/>
    <lineage>
        <taxon>Eukaryota</taxon>
        <taxon>Metazoa</taxon>
        <taxon>Ecdysozoa</taxon>
        <taxon>Arthropoda</taxon>
        <taxon>Hexapoda</taxon>
        <taxon>Insecta</taxon>
        <taxon>Pterygota</taxon>
        <taxon>Neoptera</taxon>
        <taxon>Endopterygota</taxon>
        <taxon>Coleoptera</taxon>
        <taxon>Polyphaga</taxon>
        <taxon>Cucujiformia</taxon>
        <taxon>Chrysomeloidea</taxon>
        <taxon>Chrysomelidae</taxon>
        <taxon>Chrysomelinae</taxon>
        <taxon>Chrysomelini</taxon>
        <taxon>Phaedon</taxon>
    </lineage>
</organism>
<comment type="similarity">
    <text evidence="2">Belongs to the major royal jelly protein family.</text>
</comment>
<keyword evidence="3" id="KW-0964">Secreted</keyword>
<dbReference type="SUPFAM" id="SSF101898">
    <property type="entry name" value="NHL repeat"/>
    <property type="match status" value="1"/>
</dbReference>
<dbReference type="Proteomes" id="UP001153737">
    <property type="component" value="Chromosome 1"/>
</dbReference>
<evidence type="ECO:0000256" key="4">
    <source>
        <dbReference type="ARBA" id="ARBA00022729"/>
    </source>
</evidence>
<evidence type="ECO:0000313" key="7">
    <source>
        <dbReference type="Proteomes" id="UP001153737"/>
    </source>
</evidence>
<evidence type="ECO:0008006" key="8">
    <source>
        <dbReference type="Google" id="ProtNLM"/>
    </source>
</evidence>
<sequence>MNMTLFRLCALSVLIAVVSSAGLKEEFTWTILNYIWPGTDRRVEERVSRRQIDNVFEDPNISVEAFVTRDAPEGVEFIPENNIPMGANVWKNKLFITVPRRQPGIPSTLNYVPLDSPNRHNVPLIPYPNLEINRYPGGRQNFLSVYRVAIDPCDRLWMADTGLIETPGNSSQVKASMIFVIDLNTDQVIHSYEIPTSFMRPASLLDSITIDVTENTCDDAYAYLPDLGGYSIIVYSLKQNRSWRVAHNYLFLENSQGDFNIHGHRFQWNDGVFNVELSSIKPTGFRDLYFHALAGSHLYRVSTRILRNETLATRSFHADDFQVVGDRGPLSQTTSADIDQCSGVMFMCLVSQNALGCWNTNKPLRTKSIVQRDDRRMIYPNDVKVYRDRIYVLTNTMPEFQFGRLNYDEVNFRIWTNTVAGAIEGTPCDDNYESNTVYGRRRLVGGRKGRIYPRY</sequence>
<evidence type="ECO:0000256" key="5">
    <source>
        <dbReference type="SAM" id="SignalP"/>
    </source>
</evidence>
<name>A0A9P0DG39_PHACE</name>
<protein>
    <recommendedName>
        <fullName evidence="8">Yellow-like protein</fullName>
    </recommendedName>
</protein>
<dbReference type="AlphaFoldDB" id="A0A9P0DG39"/>
<dbReference type="OrthoDB" id="7776143at2759"/>
<dbReference type="InterPro" id="IPR011042">
    <property type="entry name" value="6-blade_b-propeller_TolB-like"/>
</dbReference>
<evidence type="ECO:0000256" key="1">
    <source>
        <dbReference type="ARBA" id="ARBA00004613"/>
    </source>
</evidence>
<dbReference type="InterPro" id="IPR017996">
    <property type="entry name" value="MRJP/yellow-related"/>
</dbReference>
<feature type="signal peptide" evidence="5">
    <location>
        <begin position="1"/>
        <end position="20"/>
    </location>
</feature>
<dbReference type="Gene3D" id="2.120.10.30">
    <property type="entry name" value="TolB, C-terminal domain"/>
    <property type="match status" value="1"/>
</dbReference>
<accession>A0A9P0DG39</accession>
<evidence type="ECO:0000313" key="6">
    <source>
        <dbReference type="EMBL" id="CAH1116242.1"/>
    </source>
</evidence>
<dbReference type="Pfam" id="PF03022">
    <property type="entry name" value="MRJP"/>
    <property type="match status" value="1"/>
</dbReference>
<dbReference type="GO" id="GO:0005576">
    <property type="term" value="C:extracellular region"/>
    <property type="evidence" value="ECO:0007669"/>
    <property type="project" value="UniProtKB-SubCell"/>
</dbReference>
<reference evidence="6" key="1">
    <citation type="submission" date="2022-01" db="EMBL/GenBank/DDBJ databases">
        <authorList>
            <person name="King R."/>
        </authorList>
    </citation>
    <scope>NUCLEOTIDE SEQUENCE</scope>
</reference>
<gene>
    <name evidence="6" type="ORF">PHAECO_LOCUS814</name>
</gene>
<comment type="subcellular location">
    <subcellularLocation>
        <location evidence="1">Secreted</location>
    </subcellularLocation>
</comment>
<keyword evidence="7" id="KW-1185">Reference proteome</keyword>
<evidence type="ECO:0000256" key="2">
    <source>
        <dbReference type="ARBA" id="ARBA00009127"/>
    </source>
</evidence>
<evidence type="ECO:0000256" key="3">
    <source>
        <dbReference type="ARBA" id="ARBA00022525"/>
    </source>
</evidence>
<feature type="chain" id="PRO_5040172526" description="Yellow-like protein" evidence="5">
    <location>
        <begin position="21"/>
        <end position="455"/>
    </location>
</feature>
<reference evidence="6" key="2">
    <citation type="submission" date="2022-10" db="EMBL/GenBank/DDBJ databases">
        <authorList>
            <consortium name="ENA_rothamsted_submissions"/>
            <consortium name="culmorum"/>
            <person name="King R."/>
        </authorList>
    </citation>
    <scope>NUCLEOTIDE SEQUENCE</scope>
</reference>
<proteinExistence type="inferred from homology"/>